<reference evidence="1" key="1">
    <citation type="submission" date="2015-07" db="EMBL/GenBank/DDBJ databases">
        <title>Transcriptome Assembly of Anthurium amnicola.</title>
        <authorList>
            <person name="Suzuki J."/>
        </authorList>
    </citation>
    <scope>NUCLEOTIDE SEQUENCE</scope>
</reference>
<organism evidence="1">
    <name type="scientific">Anthurium amnicola</name>
    <dbReference type="NCBI Taxonomy" id="1678845"/>
    <lineage>
        <taxon>Eukaryota</taxon>
        <taxon>Viridiplantae</taxon>
        <taxon>Streptophyta</taxon>
        <taxon>Embryophyta</taxon>
        <taxon>Tracheophyta</taxon>
        <taxon>Spermatophyta</taxon>
        <taxon>Magnoliopsida</taxon>
        <taxon>Liliopsida</taxon>
        <taxon>Araceae</taxon>
        <taxon>Pothoideae</taxon>
        <taxon>Potheae</taxon>
        <taxon>Anthurium</taxon>
    </lineage>
</organism>
<dbReference type="AlphaFoldDB" id="A0A1D1ZF04"/>
<evidence type="ECO:0000313" key="1">
    <source>
        <dbReference type="EMBL" id="JAT65413.1"/>
    </source>
</evidence>
<name>A0A1D1ZF04_9ARAE</name>
<dbReference type="GO" id="GO:0016874">
    <property type="term" value="F:ligase activity"/>
    <property type="evidence" value="ECO:0007669"/>
    <property type="project" value="UniProtKB-KW"/>
</dbReference>
<dbReference type="EMBL" id="GDJX01002523">
    <property type="protein sequence ID" value="JAT65413.1"/>
    <property type="molecule type" value="Transcribed_RNA"/>
</dbReference>
<sequence>MGWIPPRKLVCLMMRTDYFGILYRYNIVSSFVKRRNTGNRDRERWVEGDTITAYFQTVASWKRHAIMGLRDDDIVISWVDVVKNLIVTFYSRFFIEVDNWRLLLTRDLLLCFSADEKLQLCPDLSLWLR</sequence>
<keyword evidence="1" id="KW-0436">Ligase</keyword>
<gene>
    <name evidence="1" type="primary">ileS_53</name>
    <name evidence="1" type="ORF">g.102990</name>
</gene>
<protein>
    <submittedName>
        <fullName evidence="1">Isoleucine--tRNA ligase</fullName>
    </submittedName>
</protein>
<proteinExistence type="predicted"/>
<accession>A0A1D1ZF04</accession>